<dbReference type="NCBIfam" id="TIGR00617">
    <property type="entry name" value="rpa1"/>
    <property type="match status" value="1"/>
</dbReference>
<evidence type="ECO:0000256" key="5">
    <source>
        <dbReference type="ARBA" id="ARBA00022771"/>
    </source>
</evidence>
<dbReference type="FunFam" id="2.40.50.140:FF:000041">
    <property type="entry name" value="Replication protein A subunit"/>
    <property type="match status" value="1"/>
</dbReference>
<evidence type="ECO:0000256" key="2">
    <source>
        <dbReference type="ARBA" id="ARBA00005690"/>
    </source>
</evidence>
<evidence type="ECO:0000259" key="13">
    <source>
        <dbReference type="Pfam" id="PF08646"/>
    </source>
</evidence>
<reference evidence="15 16" key="1">
    <citation type="submission" date="2015-04" db="EMBL/GenBank/DDBJ databases">
        <title>Complete genome sequence of Schizopora paradoxa KUC8140, a cosmopolitan wood degrader in East Asia.</title>
        <authorList>
            <consortium name="DOE Joint Genome Institute"/>
            <person name="Min B."/>
            <person name="Park H."/>
            <person name="Jang Y."/>
            <person name="Kim J.-J."/>
            <person name="Kim K.H."/>
            <person name="Pangilinan J."/>
            <person name="Lipzen A."/>
            <person name="Riley R."/>
            <person name="Grigoriev I.V."/>
            <person name="Spatafora J.W."/>
            <person name="Choi I.-G."/>
        </authorList>
    </citation>
    <scope>NUCLEOTIDE SEQUENCE [LARGE SCALE GENOMIC DNA]</scope>
    <source>
        <strain evidence="15 16">KUC8140</strain>
    </source>
</reference>
<dbReference type="PANTHER" id="PTHR47165">
    <property type="entry name" value="OS03G0429900 PROTEIN"/>
    <property type="match status" value="1"/>
</dbReference>
<keyword evidence="8 9" id="KW-0539">Nucleus</keyword>
<dbReference type="InterPro" id="IPR007199">
    <property type="entry name" value="Rep_factor-A_N"/>
</dbReference>
<keyword evidence="4 9" id="KW-0479">Metal-binding</keyword>
<dbReference type="GO" id="GO:0006310">
    <property type="term" value="P:DNA recombination"/>
    <property type="evidence" value="ECO:0007669"/>
    <property type="project" value="InterPro"/>
</dbReference>
<keyword evidence="3 9" id="KW-0235">DNA replication</keyword>
<dbReference type="GO" id="GO:0007004">
    <property type="term" value="P:telomere maintenance via telomerase"/>
    <property type="evidence" value="ECO:0007669"/>
    <property type="project" value="UniProtKB-ARBA"/>
</dbReference>
<dbReference type="Pfam" id="PF16900">
    <property type="entry name" value="REPA_OB_2"/>
    <property type="match status" value="1"/>
</dbReference>
<keyword evidence="6 9" id="KW-0862">Zinc</keyword>
<dbReference type="InterPro" id="IPR004365">
    <property type="entry name" value="NA-bd_OB_tRNA"/>
</dbReference>
<gene>
    <name evidence="15" type="ORF">SCHPADRAFT_918678</name>
</gene>
<evidence type="ECO:0000256" key="10">
    <source>
        <dbReference type="SAM" id="MobiDB-lite"/>
    </source>
</evidence>
<dbReference type="CDD" id="cd04474">
    <property type="entry name" value="RPA1_DBD_A"/>
    <property type="match status" value="1"/>
</dbReference>
<evidence type="ECO:0000259" key="11">
    <source>
        <dbReference type="Pfam" id="PF01336"/>
    </source>
</evidence>
<dbReference type="GO" id="GO:0003677">
    <property type="term" value="F:DNA binding"/>
    <property type="evidence" value="ECO:0007669"/>
    <property type="project" value="UniProtKB-KW"/>
</dbReference>
<evidence type="ECO:0000256" key="9">
    <source>
        <dbReference type="RuleBase" id="RU364130"/>
    </source>
</evidence>
<accession>A0A0H2S5B8</accession>
<feature type="domain" description="OB" evidence="11">
    <location>
        <begin position="171"/>
        <end position="250"/>
    </location>
</feature>
<sequence>MTAGSLMKLLNSQEEDEQLWTAGHVIQIVSMKKVTNPGREGQMERYRLIISDGAYYTQAMLATQLNHMVDEDRLRKLDVVKVDKLTCNTVQNKRLIILLALTVLKHCDQKLGDPQNMDVPPGAESSTTSPPPGSSSHTPAQSTIVKAEKPPAPTGPVVYPIEGLSPYSSKWTIKARVTQKSAIKEYSTPKGEGRLFNVTLMDESGEIRATGFNQVVTEFYDRLQEGKVYYISKARVNLAKKKFSPLNNEYELGLERNTEIVECTDPTEMPVIKYNFVELAALENVQKDATCDVIAVVKEASDCQEFTSKTGRPLTKRELQLVDRSGVQIRLTLWGQQAEQYAEPPQAVIAFKAVRVNEYNGRSLSMLGSSMMTSNPDIPEAHVLRGWYDATGSDQTFKSYSGSATSSGSGSFRREELRTLENVKESQLGMGDKQEYFSCRATILHVKHDNLSYPACQTENCNKKVVETHEGWRCEKCDRSFERPDYRFIVSMSVADYTSQAWLQGFNDVGTVVFGMTANELISFKENDESKYNAAIHKALAASYNFTCRAKQDTYNDQTRVRYGIQKIIPLNYREEAYALLDLLKSDWAK</sequence>
<feature type="domain" description="Replication protein A OB" evidence="14">
    <location>
        <begin position="280"/>
        <end position="375"/>
    </location>
</feature>
<comment type="function">
    <text evidence="9">As part of the replication protein A (RPA/RP-A), a single-stranded DNA-binding heterotrimeric complex, may play an essential role in DNA replication, recombination and repair. Binds and stabilizes single-stranded DNA intermediates, preventing complementary DNA reannealing and recruiting different proteins involved in DNA metabolism.</text>
</comment>
<dbReference type="GO" id="GO:0006260">
    <property type="term" value="P:DNA replication"/>
    <property type="evidence" value="ECO:0007669"/>
    <property type="project" value="UniProtKB-KW"/>
</dbReference>
<dbReference type="FunFam" id="2.40.50.140:FF:000117">
    <property type="entry name" value="Replication protein A subunit"/>
    <property type="match status" value="1"/>
</dbReference>
<evidence type="ECO:0000256" key="4">
    <source>
        <dbReference type="ARBA" id="ARBA00022723"/>
    </source>
</evidence>
<comment type="subunit">
    <text evidence="9">Component of the heterotrimeric canonical replication protein A complex (RPA).</text>
</comment>
<dbReference type="GO" id="GO:0008270">
    <property type="term" value="F:zinc ion binding"/>
    <property type="evidence" value="ECO:0007669"/>
    <property type="project" value="UniProtKB-KW"/>
</dbReference>
<protein>
    <recommendedName>
        <fullName evidence="9">Replication protein A subunit</fullName>
    </recommendedName>
</protein>
<dbReference type="InterPro" id="IPR012340">
    <property type="entry name" value="NA-bd_OB-fold"/>
</dbReference>
<dbReference type="Pfam" id="PF08646">
    <property type="entry name" value="Rep_fac-A_C"/>
    <property type="match status" value="1"/>
</dbReference>
<dbReference type="InterPro" id="IPR031657">
    <property type="entry name" value="REPA_OB_2"/>
</dbReference>
<dbReference type="FunFam" id="2.40.50.140:FF:000090">
    <property type="entry name" value="Replication protein A subunit"/>
    <property type="match status" value="1"/>
</dbReference>
<dbReference type="STRING" id="27342.A0A0H2S5B8"/>
<feature type="domain" description="Replication factor A C-terminal" evidence="13">
    <location>
        <begin position="436"/>
        <end position="578"/>
    </location>
</feature>
<dbReference type="Pfam" id="PF01336">
    <property type="entry name" value="tRNA_anti-codon"/>
    <property type="match status" value="1"/>
</dbReference>
<dbReference type="FunFam" id="2.40.50.140:FF:000064">
    <property type="entry name" value="Replication protein A subunit"/>
    <property type="match status" value="1"/>
</dbReference>
<evidence type="ECO:0000256" key="1">
    <source>
        <dbReference type="ARBA" id="ARBA00004123"/>
    </source>
</evidence>
<dbReference type="InterPro" id="IPR004591">
    <property type="entry name" value="Rfa1"/>
</dbReference>
<evidence type="ECO:0000259" key="12">
    <source>
        <dbReference type="Pfam" id="PF04057"/>
    </source>
</evidence>
<comment type="similarity">
    <text evidence="2 9">Belongs to the replication factor A protein 1 family.</text>
</comment>
<evidence type="ECO:0000259" key="14">
    <source>
        <dbReference type="Pfam" id="PF16900"/>
    </source>
</evidence>
<dbReference type="SUPFAM" id="SSF50249">
    <property type="entry name" value="Nucleic acid-binding proteins"/>
    <property type="match status" value="4"/>
</dbReference>
<dbReference type="CDD" id="cd04475">
    <property type="entry name" value="RPA1_DBD_B"/>
    <property type="match status" value="1"/>
</dbReference>
<feature type="domain" description="Replication factor-A protein 1 N-terminal" evidence="12">
    <location>
        <begin position="2"/>
        <end position="105"/>
    </location>
</feature>
<dbReference type="CDD" id="cd04477">
    <property type="entry name" value="RPA1N"/>
    <property type="match status" value="1"/>
</dbReference>
<dbReference type="GO" id="GO:0005662">
    <property type="term" value="C:DNA replication factor A complex"/>
    <property type="evidence" value="ECO:0007669"/>
    <property type="project" value="UniProtKB-ARBA"/>
</dbReference>
<dbReference type="FunCoup" id="A0A0H2S5B8">
    <property type="interactions" value="734"/>
</dbReference>
<evidence type="ECO:0000313" key="16">
    <source>
        <dbReference type="Proteomes" id="UP000053477"/>
    </source>
</evidence>
<feature type="compositionally biased region" description="Low complexity" evidence="10">
    <location>
        <begin position="120"/>
        <end position="140"/>
    </location>
</feature>
<evidence type="ECO:0000256" key="3">
    <source>
        <dbReference type="ARBA" id="ARBA00022705"/>
    </source>
</evidence>
<dbReference type="InParanoid" id="A0A0H2S5B8"/>
<evidence type="ECO:0000313" key="15">
    <source>
        <dbReference type="EMBL" id="KLO19144.1"/>
    </source>
</evidence>
<evidence type="ECO:0000256" key="8">
    <source>
        <dbReference type="ARBA" id="ARBA00023242"/>
    </source>
</evidence>
<name>A0A0H2S5B8_9AGAM</name>
<dbReference type="InterPro" id="IPR047192">
    <property type="entry name" value="Euk_RPA1_DBD_C"/>
</dbReference>
<keyword evidence="5 9" id="KW-0863">Zinc-finger</keyword>
<dbReference type="CDD" id="cd04476">
    <property type="entry name" value="RPA1_DBD_C"/>
    <property type="match status" value="1"/>
</dbReference>
<keyword evidence="16" id="KW-1185">Reference proteome</keyword>
<dbReference type="Pfam" id="PF04057">
    <property type="entry name" value="Rep-A_N"/>
    <property type="match status" value="1"/>
</dbReference>
<feature type="region of interest" description="Disordered" evidence="10">
    <location>
        <begin position="113"/>
        <end position="152"/>
    </location>
</feature>
<dbReference type="GO" id="GO:0006281">
    <property type="term" value="P:DNA repair"/>
    <property type="evidence" value="ECO:0007669"/>
    <property type="project" value="InterPro"/>
</dbReference>
<dbReference type="Gene3D" id="2.40.50.140">
    <property type="entry name" value="Nucleic acid-binding proteins"/>
    <property type="match status" value="4"/>
</dbReference>
<comment type="subcellular location">
    <subcellularLocation>
        <location evidence="1 9">Nucleus</location>
    </subcellularLocation>
</comment>
<dbReference type="OrthoDB" id="1751331at2759"/>
<proteinExistence type="inferred from homology"/>
<dbReference type="Proteomes" id="UP000053477">
    <property type="component" value="Unassembled WGS sequence"/>
</dbReference>
<evidence type="ECO:0000256" key="6">
    <source>
        <dbReference type="ARBA" id="ARBA00022833"/>
    </source>
</evidence>
<organism evidence="15 16">
    <name type="scientific">Schizopora paradoxa</name>
    <dbReference type="NCBI Taxonomy" id="27342"/>
    <lineage>
        <taxon>Eukaryota</taxon>
        <taxon>Fungi</taxon>
        <taxon>Dikarya</taxon>
        <taxon>Basidiomycota</taxon>
        <taxon>Agaricomycotina</taxon>
        <taxon>Agaricomycetes</taxon>
        <taxon>Hymenochaetales</taxon>
        <taxon>Schizoporaceae</taxon>
        <taxon>Schizopora</taxon>
    </lineage>
</organism>
<dbReference type="EMBL" id="KQ085888">
    <property type="protein sequence ID" value="KLO19144.1"/>
    <property type="molecule type" value="Genomic_DNA"/>
</dbReference>
<evidence type="ECO:0000256" key="7">
    <source>
        <dbReference type="ARBA" id="ARBA00023125"/>
    </source>
</evidence>
<keyword evidence="7 9" id="KW-0238">DNA-binding</keyword>
<dbReference type="GO" id="GO:0000781">
    <property type="term" value="C:chromosome, telomeric region"/>
    <property type="evidence" value="ECO:0007669"/>
    <property type="project" value="UniProtKB-ARBA"/>
</dbReference>
<dbReference type="AlphaFoldDB" id="A0A0H2S5B8"/>
<dbReference type="InterPro" id="IPR013955">
    <property type="entry name" value="Rep_factor-A_C"/>
</dbReference>
<dbReference type="PANTHER" id="PTHR47165:SF4">
    <property type="entry name" value="OS03G0429900 PROTEIN"/>
    <property type="match status" value="1"/>
</dbReference>